<evidence type="ECO:0000313" key="10">
    <source>
        <dbReference type="EMBL" id="KAF7135928.1"/>
    </source>
</evidence>
<keyword evidence="2 5" id="KW-0238">DNA-binding</keyword>
<dbReference type="SMART" id="SM01256">
    <property type="entry name" value="KNOX2"/>
    <property type="match status" value="1"/>
</dbReference>
<dbReference type="Gene3D" id="1.10.10.60">
    <property type="entry name" value="Homeodomain-like"/>
    <property type="match status" value="1"/>
</dbReference>
<dbReference type="InterPro" id="IPR009057">
    <property type="entry name" value="Homeodomain-like_sf"/>
</dbReference>
<dbReference type="InterPro" id="IPR001356">
    <property type="entry name" value="HD"/>
</dbReference>
<dbReference type="Pfam" id="PF03791">
    <property type="entry name" value="KNOX2"/>
    <property type="match status" value="1"/>
</dbReference>
<dbReference type="PROSITE" id="PS00027">
    <property type="entry name" value="HOMEOBOX_1"/>
    <property type="match status" value="1"/>
</dbReference>
<dbReference type="InterPro" id="IPR005539">
    <property type="entry name" value="ELK_dom"/>
</dbReference>
<name>A0A834GK90_RHOSS</name>
<comment type="similarity">
    <text evidence="6">Belongs to the TALE/KNOX homeobox family.</text>
</comment>
<feature type="domain" description="ELK" evidence="9">
    <location>
        <begin position="364"/>
        <end position="384"/>
    </location>
</feature>
<protein>
    <submittedName>
        <fullName evidence="10">Uncharacterized protein</fullName>
    </submittedName>
</protein>
<dbReference type="InterPro" id="IPR050224">
    <property type="entry name" value="TALE_homeobox"/>
</dbReference>
<dbReference type="InterPro" id="IPR017970">
    <property type="entry name" value="Homeobox_CS"/>
</dbReference>
<dbReference type="InterPro" id="IPR005541">
    <property type="entry name" value="KNOX2"/>
</dbReference>
<dbReference type="SMART" id="SM01255">
    <property type="entry name" value="KNOX1"/>
    <property type="match status" value="1"/>
</dbReference>
<keyword evidence="3 5" id="KW-0371">Homeobox</keyword>
<comment type="subcellular location">
    <subcellularLocation>
        <location evidence="1 5">Nucleus</location>
    </subcellularLocation>
</comment>
<evidence type="ECO:0000256" key="7">
    <source>
        <dbReference type="SAM" id="MobiDB-lite"/>
    </source>
</evidence>
<accession>A0A834GK90</accession>
<dbReference type="InterPro" id="IPR008422">
    <property type="entry name" value="KN_HD"/>
</dbReference>
<dbReference type="Pfam" id="PF03789">
    <property type="entry name" value="ELK"/>
    <property type="match status" value="1"/>
</dbReference>
<dbReference type="EMBL" id="WJXA01000008">
    <property type="protein sequence ID" value="KAF7135928.1"/>
    <property type="molecule type" value="Genomic_DNA"/>
</dbReference>
<keyword evidence="11" id="KW-1185">Reference proteome</keyword>
<dbReference type="OrthoDB" id="10056939at2759"/>
<dbReference type="GO" id="GO:0005634">
    <property type="term" value="C:nucleus"/>
    <property type="evidence" value="ECO:0007669"/>
    <property type="project" value="UniProtKB-SubCell"/>
</dbReference>
<comment type="caution">
    <text evidence="10">The sequence shown here is derived from an EMBL/GenBank/DDBJ whole genome shotgun (WGS) entry which is preliminary data.</text>
</comment>
<evidence type="ECO:0000313" key="11">
    <source>
        <dbReference type="Proteomes" id="UP000626092"/>
    </source>
</evidence>
<reference evidence="10" key="1">
    <citation type="submission" date="2019-11" db="EMBL/GenBank/DDBJ databases">
        <authorList>
            <person name="Liu Y."/>
            <person name="Hou J."/>
            <person name="Li T.-Q."/>
            <person name="Guan C.-H."/>
            <person name="Wu X."/>
            <person name="Wu H.-Z."/>
            <person name="Ling F."/>
            <person name="Zhang R."/>
            <person name="Shi X.-G."/>
            <person name="Ren J.-P."/>
            <person name="Chen E.-F."/>
            <person name="Sun J.-M."/>
        </authorList>
    </citation>
    <scope>NUCLEOTIDE SEQUENCE</scope>
    <source>
        <strain evidence="10">Adult_tree_wgs_1</strain>
        <tissue evidence="10">Leaves</tissue>
    </source>
</reference>
<dbReference type="PROSITE" id="PS50071">
    <property type="entry name" value="HOMEOBOX_2"/>
    <property type="match status" value="1"/>
</dbReference>
<dbReference type="SMART" id="SM01188">
    <property type="entry name" value="ELK"/>
    <property type="match status" value="1"/>
</dbReference>
<evidence type="ECO:0000256" key="2">
    <source>
        <dbReference type="ARBA" id="ARBA00023125"/>
    </source>
</evidence>
<evidence type="ECO:0000256" key="5">
    <source>
        <dbReference type="PROSITE-ProRule" id="PRU00108"/>
    </source>
</evidence>
<dbReference type="CDD" id="cd00086">
    <property type="entry name" value="homeodomain"/>
    <property type="match status" value="1"/>
</dbReference>
<dbReference type="PANTHER" id="PTHR11850">
    <property type="entry name" value="HOMEOBOX PROTEIN TRANSCRIPTION FACTORS"/>
    <property type="match status" value="1"/>
</dbReference>
<feature type="domain" description="Homeobox" evidence="8">
    <location>
        <begin position="384"/>
        <end position="447"/>
    </location>
</feature>
<proteinExistence type="inferred from homology"/>
<sequence>MDDDDSNYGLHSTPSDYSDHRPPPPPMPTPDQLLSPLNYQAFASPLFGSSSSSDYIFSASSALTHVDPSTVLSQIQPDDAVSASVRAKISAHPLYPKLLQAFIDCQKVGAPPETASLLDEIRRENDQCWRSTAVTTCFGADPELDEFMVSLSLSLSLYIYIYVYQFYETYCDVMIKYKSDLAKPFDEATTFLNSVEAQLTSLCGGASGSYSCALRDPSSHRLVTLCCKLRCFCGKSDQVITDYGMGFWASNTFVPADTVQYQLITGRKNTTGRYPDTMIRTPVLFLALRSNKPDIYNNLKDTEGLAGNSLISDAALTLTGFVLIYIHCPVSDVYADETAWSSEDDFSAGDTGTHECNQKSEDRELKDKLLHKYSGYITSLKHEFSKKTKKGKLPREARQMLLDWWTMHYKWPYPTEADKVALAELTGLDQKQINNWFINQRKRHWKPSENMQFAVMDSLYGPLFIRD</sequence>
<dbReference type="AlphaFoldDB" id="A0A834GK90"/>
<keyword evidence="4 5" id="KW-0539">Nucleus</keyword>
<dbReference type="FunFam" id="1.10.10.60:FF:000076">
    <property type="entry name" value="Homeobox protein knotted-1-like 2"/>
    <property type="match status" value="1"/>
</dbReference>
<gene>
    <name evidence="10" type="ORF">RHSIM_Rhsim08G0174100</name>
</gene>
<dbReference type="Pfam" id="PF05920">
    <property type="entry name" value="Homeobox_KN"/>
    <property type="match status" value="1"/>
</dbReference>
<feature type="DNA-binding region" description="Homeobox; TALE-type" evidence="5">
    <location>
        <begin position="385"/>
        <end position="448"/>
    </location>
</feature>
<dbReference type="Pfam" id="PF03790">
    <property type="entry name" value="KNOX1"/>
    <property type="match status" value="1"/>
</dbReference>
<dbReference type="GO" id="GO:0000981">
    <property type="term" value="F:DNA-binding transcription factor activity, RNA polymerase II-specific"/>
    <property type="evidence" value="ECO:0007669"/>
    <property type="project" value="InterPro"/>
</dbReference>
<evidence type="ECO:0000256" key="1">
    <source>
        <dbReference type="ARBA" id="ARBA00004123"/>
    </source>
</evidence>
<evidence type="ECO:0000259" key="8">
    <source>
        <dbReference type="PROSITE" id="PS50071"/>
    </source>
</evidence>
<dbReference type="SUPFAM" id="SSF46689">
    <property type="entry name" value="Homeodomain-like"/>
    <property type="match status" value="1"/>
</dbReference>
<dbReference type="GO" id="GO:0003677">
    <property type="term" value="F:DNA binding"/>
    <property type="evidence" value="ECO:0007669"/>
    <property type="project" value="UniProtKB-UniRule"/>
</dbReference>
<organism evidence="10 11">
    <name type="scientific">Rhododendron simsii</name>
    <name type="common">Sims's rhododendron</name>
    <dbReference type="NCBI Taxonomy" id="118357"/>
    <lineage>
        <taxon>Eukaryota</taxon>
        <taxon>Viridiplantae</taxon>
        <taxon>Streptophyta</taxon>
        <taxon>Embryophyta</taxon>
        <taxon>Tracheophyta</taxon>
        <taxon>Spermatophyta</taxon>
        <taxon>Magnoliopsida</taxon>
        <taxon>eudicotyledons</taxon>
        <taxon>Gunneridae</taxon>
        <taxon>Pentapetalae</taxon>
        <taxon>asterids</taxon>
        <taxon>Ericales</taxon>
        <taxon>Ericaceae</taxon>
        <taxon>Ericoideae</taxon>
        <taxon>Rhodoreae</taxon>
        <taxon>Rhododendron</taxon>
    </lineage>
</organism>
<evidence type="ECO:0000256" key="6">
    <source>
        <dbReference type="PROSITE-ProRule" id="PRU00559"/>
    </source>
</evidence>
<evidence type="ECO:0000256" key="4">
    <source>
        <dbReference type="ARBA" id="ARBA00023242"/>
    </source>
</evidence>
<evidence type="ECO:0000256" key="3">
    <source>
        <dbReference type="ARBA" id="ARBA00023155"/>
    </source>
</evidence>
<dbReference type="PROSITE" id="PS51213">
    <property type="entry name" value="ELK"/>
    <property type="match status" value="1"/>
</dbReference>
<evidence type="ECO:0000259" key="9">
    <source>
        <dbReference type="PROSITE" id="PS51213"/>
    </source>
</evidence>
<dbReference type="Proteomes" id="UP000626092">
    <property type="component" value="Unassembled WGS sequence"/>
</dbReference>
<dbReference type="SMART" id="SM00389">
    <property type="entry name" value="HOX"/>
    <property type="match status" value="1"/>
</dbReference>
<dbReference type="InterPro" id="IPR005540">
    <property type="entry name" value="KNOX1"/>
</dbReference>
<feature type="region of interest" description="Disordered" evidence="7">
    <location>
        <begin position="1"/>
        <end position="33"/>
    </location>
</feature>